<evidence type="ECO:0000256" key="5">
    <source>
        <dbReference type="ARBA" id="ARBA00023136"/>
    </source>
</evidence>
<evidence type="ECO:0000256" key="3">
    <source>
        <dbReference type="ARBA" id="ARBA00022692"/>
    </source>
</evidence>
<reference evidence="7 8" key="1">
    <citation type="journal article" date="2006" name="Science">
        <title>Genome of rice cluster I archaea -- the key methane producers in the rice rhizosphere.</title>
        <authorList>
            <person name="Erkel C."/>
            <person name="Kube M."/>
            <person name="Reinhardt R."/>
            <person name="Liesack W."/>
        </authorList>
    </citation>
    <scope>NUCLEOTIDE SEQUENCE [LARGE SCALE GENOMIC DNA]</scope>
    <source>
        <strain evidence="8">DSM 22066 / NBRC 105507 / MRE50</strain>
    </source>
</reference>
<evidence type="ECO:0000256" key="4">
    <source>
        <dbReference type="ARBA" id="ARBA00022989"/>
    </source>
</evidence>
<dbReference type="EMBL" id="AM114193">
    <property type="protein sequence ID" value="CAJ37493.1"/>
    <property type="molecule type" value="Genomic_DNA"/>
</dbReference>
<dbReference type="GO" id="GO:0006865">
    <property type="term" value="P:amino acid transport"/>
    <property type="evidence" value="ECO:0007669"/>
    <property type="project" value="InterPro"/>
</dbReference>
<feature type="transmembrane region" description="Helical" evidence="6">
    <location>
        <begin position="124"/>
        <end position="151"/>
    </location>
</feature>
<dbReference type="OrthoDB" id="121309at2157"/>
<evidence type="ECO:0000313" key="7">
    <source>
        <dbReference type="EMBL" id="CAJ37493.1"/>
    </source>
</evidence>
<protein>
    <submittedName>
        <fullName evidence="7">Predicted lysine exporter (LysE family)</fullName>
    </submittedName>
</protein>
<name>Q0W2A0_METAR</name>
<dbReference type="Pfam" id="PF01810">
    <property type="entry name" value="LysE"/>
    <property type="match status" value="1"/>
</dbReference>
<evidence type="ECO:0000256" key="2">
    <source>
        <dbReference type="ARBA" id="ARBA00022475"/>
    </source>
</evidence>
<keyword evidence="2" id="KW-1003">Cell membrane</keyword>
<feature type="transmembrane region" description="Helical" evidence="6">
    <location>
        <begin position="171"/>
        <end position="192"/>
    </location>
</feature>
<dbReference type="eggNOG" id="arCOG01947">
    <property type="taxonomic scope" value="Archaea"/>
</dbReference>
<dbReference type="AlphaFoldDB" id="Q0W2A0"/>
<keyword evidence="4 6" id="KW-1133">Transmembrane helix</keyword>
<sequence length="201" mass="20873">MFDLSGIIAGILLGLSLGVPPGPVNAAIAAESVKKSYAGGIMIGLGAMTADFFYLILTVIGVSVLLTGATARTLISVVGGLILLYLAVSTLKNFRSPPEENEGKLLGHPYVKGLSLAITNPMGIVWWATAGAAFVALFNVLGVAGFMFGLFAWITSLSLAVHYAKSKFKALYPVIMLASGLCMLAFGVILIADVVRPVLGL</sequence>
<dbReference type="STRING" id="351160.RCIX2405"/>
<gene>
    <name evidence="7" type="ORF">RCIX2405</name>
</gene>
<comment type="subcellular location">
    <subcellularLocation>
        <location evidence="1">Cell membrane</location>
        <topology evidence="1">Multi-pass membrane protein</topology>
    </subcellularLocation>
</comment>
<organism evidence="7 8">
    <name type="scientific">Methanocella arvoryzae (strain DSM 22066 / NBRC 105507 / MRE50)</name>
    <dbReference type="NCBI Taxonomy" id="351160"/>
    <lineage>
        <taxon>Archaea</taxon>
        <taxon>Methanobacteriati</taxon>
        <taxon>Methanobacteriota</taxon>
        <taxon>Stenosarchaea group</taxon>
        <taxon>Methanomicrobia</taxon>
        <taxon>Methanocellales</taxon>
        <taxon>Methanocellaceae</taxon>
        <taxon>Methanocella</taxon>
    </lineage>
</organism>
<evidence type="ECO:0000313" key="8">
    <source>
        <dbReference type="Proteomes" id="UP000000663"/>
    </source>
</evidence>
<dbReference type="GeneID" id="5143434"/>
<feature type="transmembrane region" description="Helical" evidence="6">
    <location>
        <begin position="69"/>
        <end position="88"/>
    </location>
</feature>
<evidence type="ECO:0000256" key="6">
    <source>
        <dbReference type="SAM" id="Phobius"/>
    </source>
</evidence>
<keyword evidence="3 6" id="KW-0812">Transmembrane</keyword>
<dbReference type="RefSeq" id="WP_012035088.1">
    <property type="nucleotide sequence ID" value="NC_009464.1"/>
</dbReference>
<keyword evidence="5 6" id="KW-0472">Membrane</keyword>
<evidence type="ECO:0000256" key="1">
    <source>
        <dbReference type="ARBA" id="ARBA00004651"/>
    </source>
</evidence>
<accession>Q0W2A0</accession>
<dbReference type="Proteomes" id="UP000000663">
    <property type="component" value="Chromosome"/>
</dbReference>
<dbReference type="PANTHER" id="PTHR38825">
    <property type="entry name" value="LYSINE EXPORTER PROTEIN (LYSE/YGGA)"/>
    <property type="match status" value="1"/>
</dbReference>
<dbReference type="GO" id="GO:0005886">
    <property type="term" value="C:plasma membrane"/>
    <property type="evidence" value="ECO:0007669"/>
    <property type="project" value="UniProtKB-SubCell"/>
</dbReference>
<dbReference type="KEGG" id="rci:RCIX2405"/>
<dbReference type="PANTHER" id="PTHR38825:SF2">
    <property type="entry name" value="LYSINE TRANSPORTER LYSE"/>
    <property type="match status" value="1"/>
</dbReference>
<proteinExistence type="predicted"/>
<keyword evidence="8" id="KW-1185">Reference proteome</keyword>
<dbReference type="InterPro" id="IPR001123">
    <property type="entry name" value="LeuE-type"/>
</dbReference>
<feature type="transmembrane region" description="Helical" evidence="6">
    <location>
        <begin position="36"/>
        <end position="57"/>
    </location>
</feature>